<name>A0A853B1N7_9PSEU</name>
<keyword evidence="2" id="KW-0805">Transcription regulation</keyword>
<comment type="similarity">
    <text evidence="1">Belongs to the LysR transcriptional regulatory family.</text>
</comment>
<keyword evidence="7" id="KW-1185">Reference proteome</keyword>
<dbReference type="PROSITE" id="PS50931">
    <property type="entry name" value="HTH_LYSR"/>
    <property type="match status" value="1"/>
</dbReference>
<feature type="domain" description="HTH lysR-type" evidence="5">
    <location>
        <begin position="1"/>
        <end position="58"/>
    </location>
</feature>
<dbReference type="GO" id="GO:0003700">
    <property type="term" value="F:DNA-binding transcription factor activity"/>
    <property type="evidence" value="ECO:0007669"/>
    <property type="project" value="InterPro"/>
</dbReference>
<keyword evidence="3 6" id="KW-0238">DNA-binding</keyword>
<proteinExistence type="inferred from homology"/>
<dbReference type="InterPro" id="IPR000847">
    <property type="entry name" value="LysR_HTH_N"/>
</dbReference>
<evidence type="ECO:0000256" key="1">
    <source>
        <dbReference type="ARBA" id="ARBA00009437"/>
    </source>
</evidence>
<dbReference type="SUPFAM" id="SSF53850">
    <property type="entry name" value="Periplasmic binding protein-like II"/>
    <property type="match status" value="1"/>
</dbReference>
<dbReference type="GO" id="GO:0003677">
    <property type="term" value="F:DNA binding"/>
    <property type="evidence" value="ECO:0007669"/>
    <property type="project" value="UniProtKB-KW"/>
</dbReference>
<dbReference type="InterPro" id="IPR036390">
    <property type="entry name" value="WH_DNA-bd_sf"/>
</dbReference>
<keyword evidence="4" id="KW-0804">Transcription</keyword>
<sequence>MNLEAVRAFVAVTERGQFRYAADELGISQQAVSKRIAALERDLGVTLLHRRPTGATTTLRGAAFLPQAREVLRVVQRAVDSVRRTDEPLRVGVLSHDLAPAGLLRRFRRRFPDLAVETRVLGGARPVLAALDDGGVDAVFCRVTGTAQGIEHRAVHLEPLQVVVGHRHPLAAKGRVHPRELQPYPARVAGADWASFCGQFARDFALHLDIAGAGELLDTIAASRTLITFAGAGTRLPERPVRRVPLAEPAPRYPWSLAWRTGAGHPDLPTLVAHLPPAAGK</sequence>
<accession>A0A853B1N7</accession>
<comment type="caution">
    <text evidence="6">The sequence shown here is derived from an EMBL/GenBank/DDBJ whole genome shotgun (WGS) entry which is preliminary data.</text>
</comment>
<evidence type="ECO:0000256" key="2">
    <source>
        <dbReference type="ARBA" id="ARBA00023015"/>
    </source>
</evidence>
<dbReference type="SUPFAM" id="SSF46785">
    <property type="entry name" value="Winged helix' DNA-binding domain"/>
    <property type="match status" value="1"/>
</dbReference>
<dbReference type="Proteomes" id="UP000549616">
    <property type="component" value="Unassembled WGS sequence"/>
</dbReference>
<protein>
    <submittedName>
        <fullName evidence="6">DNA-binding transcriptional LysR family regulator</fullName>
    </submittedName>
</protein>
<gene>
    <name evidence="6" type="ORF">HNR02_002202</name>
</gene>
<dbReference type="AlphaFoldDB" id="A0A853B1N7"/>
<evidence type="ECO:0000256" key="3">
    <source>
        <dbReference type="ARBA" id="ARBA00023125"/>
    </source>
</evidence>
<dbReference type="Gene3D" id="3.40.190.10">
    <property type="entry name" value="Periplasmic binding protein-like II"/>
    <property type="match status" value="2"/>
</dbReference>
<dbReference type="RefSeq" id="WP_179773052.1">
    <property type="nucleotide sequence ID" value="NZ_JACCFK010000001.1"/>
</dbReference>
<evidence type="ECO:0000313" key="6">
    <source>
        <dbReference type="EMBL" id="NYI88879.1"/>
    </source>
</evidence>
<dbReference type="FunFam" id="1.10.10.10:FF:000001">
    <property type="entry name" value="LysR family transcriptional regulator"/>
    <property type="match status" value="1"/>
</dbReference>
<dbReference type="EMBL" id="JACCFK010000001">
    <property type="protein sequence ID" value="NYI88879.1"/>
    <property type="molecule type" value="Genomic_DNA"/>
</dbReference>
<evidence type="ECO:0000256" key="4">
    <source>
        <dbReference type="ARBA" id="ARBA00023163"/>
    </source>
</evidence>
<dbReference type="PANTHER" id="PTHR30346:SF0">
    <property type="entry name" value="HCA OPERON TRANSCRIPTIONAL ACTIVATOR HCAR"/>
    <property type="match status" value="1"/>
</dbReference>
<dbReference type="Pfam" id="PF03466">
    <property type="entry name" value="LysR_substrate"/>
    <property type="match status" value="1"/>
</dbReference>
<dbReference type="PANTHER" id="PTHR30346">
    <property type="entry name" value="TRANSCRIPTIONAL DUAL REGULATOR HCAR-RELATED"/>
    <property type="match status" value="1"/>
</dbReference>
<dbReference type="Pfam" id="PF00126">
    <property type="entry name" value="HTH_1"/>
    <property type="match status" value="1"/>
</dbReference>
<evidence type="ECO:0000313" key="7">
    <source>
        <dbReference type="Proteomes" id="UP000549616"/>
    </source>
</evidence>
<dbReference type="GO" id="GO:0032993">
    <property type="term" value="C:protein-DNA complex"/>
    <property type="evidence" value="ECO:0007669"/>
    <property type="project" value="TreeGrafter"/>
</dbReference>
<evidence type="ECO:0000259" key="5">
    <source>
        <dbReference type="PROSITE" id="PS50931"/>
    </source>
</evidence>
<dbReference type="InterPro" id="IPR005119">
    <property type="entry name" value="LysR_subst-bd"/>
</dbReference>
<dbReference type="InterPro" id="IPR036388">
    <property type="entry name" value="WH-like_DNA-bd_sf"/>
</dbReference>
<dbReference type="Gene3D" id="1.10.10.10">
    <property type="entry name" value="Winged helix-like DNA-binding domain superfamily/Winged helix DNA-binding domain"/>
    <property type="match status" value="1"/>
</dbReference>
<reference evidence="6 7" key="1">
    <citation type="submission" date="2020-07" db="EMBL/GenBank/DDBJ databases">
        <title>Sequencing the genomes of 1000 actinobacteria strains.</title>
        <authorList>
            <person name="Klenk H.-P."/>
        </authorList>
    </citation>
    <scope>NUCLEOTIDE SEQUENCE [LARGE SCALE GENOMIC DNA]</scope>
    <source>
        <strain evidence="6 7">DSM 104006</strain>
    </source>
</reference>
<organism evidence="6 7">
    <name type="scientific">Amycolatopsis endophytica</name>
    <dbReference type="NCBI Taxonomy" id="860233"/>
    <lineage>
        <taxon>Bacteria</taxon>
        <taxon>Bacillati</taxon>
        <taxon>Actinomycetota</taxon>
        <taxon>Actinomycetes</taxon>
        <taxon>Pseudonocardiales</taxon>
        <taxon>Pseudonocardiaceae</taxon>
        <taxon>Amycolatopsis</taxon>
    </lineage>
</organism>
<dbReference type="PRINTS" id="PR00039">
    <property type="entry name" value="HTHLYSR"/>
</dbReference>